<dbReference type="Proteomes" id="UP000019140">
    <property type="component" value="Unassembled WGS sequence"/>
</dbReference>
<evidence type="ECO:0000256" key="1">
    <source>
        <dbReference type="ARBA" id="ARBA00004429"/>
    </source>
</evidence>
<evidence type="ECO:0000256" key="4">
    <source>
        <dbReference type="ARBA" id="ARBA00022475"/>
    </source>
</evidence>
<name>W4M0E8_9BACT</name>
<evidence type="ECO:0000256" key="2">
    <source>
        <dbReference type="ARBA" id="ARBA00005745"/>
    </source>
</evidence>
<evidence type="ECO:0000256" key="6">
    <source>
        <dbReference type="ARBA" id="ARBA00022692"/>
    </source>
</evidence>
<organism evidence="12 13">
    <name type="scientific">Candidatus Entotheonella gemina</name>
    <dbReference type="NCBI Taxonomy" id="1429439"/>
    <lineage>
        <taxon>Bacteria</taxon>
        <taxon>Pseudomonadati</taxon>
        <taxon>Nitrospinota/Tectimicrobiota group</taxon>
        <taxon>Candidatus Tectimicrobiota</taxon>
        <taxon>Candidatus Entotheonellia</taxon>
        <taxon>Candidatus Entotheonellales</taxon>
        <taxon>Candidatus Entotheonellaceae</taxon>
        <taxon>Candidatus Entotheonella</taxon>
    </lineage>
</organism>
<dbReference type="InterPro" id="IPR003004">
    <property type="entry name" value="GspF/PilC"/>
</dbReference>
<gene>
    <name evidence="12" type="ORF">ETSY2_32555</name>
</gene>
<evidence type="ECO:0000256" key="3">
    <source>
        <dbReference type="ARBA" id="ARBA00022448"/>
    </source>
</evidence>
<feature type="transmembrane region" description="Helical" evidence="10">
    <location>
        <begin position="248"/>
        <end position="267"/>
    </location>
</feature>
<keyword evidence="4" id="KW-1003">Cell membrane</keyword>
<dbReference type="FunFam" id="1.20.81.30:FF:000001">
    <property type="entry name" value="Type II secretion system protein F"/>
    <property type="match status" value="1"/>
</dbReference>
<keyword evidence="6 9" id="KW-0812">Transmembrane</keyword>
<evidence type="ECO:0000256" key="8">
    <source>
        <dbReference type="ARBA" id="ARBA00023136"/>
    </source>
</evidence>
<evidence type="ECO:0000313" key="12">
    <source>
        <dbReference type="EMBL" id="ETX03784.1"/>
    </source>
</evidence>
<sequence>NFYANMVEAGEAGGILDTILNRLAGYMEKARALKGKVKSALVYPAAIISIAVLVIIFLMTFVIPVFAEMFEGFGGVLPAPTRLVMYLSDLTKQYILYAIPLFGAVVYLFIRFYKTDKGRLLVDSLLLKSPVFGPLIQKAAVAKFTRTLGTLISSGVPIIDGLNITARTAGNKVVENSVFSVIGSVKEGQSLAEPLGKQVIFPPMVVQMIEVGESSGALDSMLDKIADFYDEEVDAAVSALTSLLEPGLMVFLGVTVGFIVVAMYLPIFKMAGTIE</sequence>
<dbReference type="HOGENOM" id="CLU_1010063_0_0_7"/>
<comment type="caution">
    <text evidence="12">The sequence shown here is derived from an EMBL/GenBank/DDBJ whole genome shotgun (WGS) entry which is preliminary data.</text>
</comment>
<feature type="non-terminal residue" evidence="12">
    <location>
        <position position="1"/>
    </location>
</feature>
<feature type="domain" description="Type II secretion system protein GspF" evidence="11">
    <location>
        <begin position="2"/>
        <end position="64"/>
    </location>
</feature>
<evidence type="ECO:0000256" key="5">
    <source>
        <dbReference type="ARBA" id="ARBA00022519"/>
    </source>
</evidence>
<evidence type="ECO:0000256" key="7">
    <source>
        <dbReference type="ARBA" id="ARBA00022989"/>
    </source>
</evidence>
<feature type="transmembrane region" description="Helical" evidence="10">
    <location>
        <begin position="41"/>
        <end position="67"/>
    </location>
</feature>
<comment type="similarity">
    <text evidence="2 9">Belongs to the GSP F family.</text>
</comment>
<dbReference type="AlphaFoldDB" id="W4M0E8"/>
<dbReference type="Pfam" id="PF00482">
    <property type="entry name" value="T2SSF"/>
    <property type="match status" value="2"/>
</dbReference>
<dbReference type="PATRIC" id="fig|1429439.4.peg.5506"/>
<evidence type="ECO:0000256" key="9">
    <source>
        <dbReference type="RuleBase" id="RU003923"/>
    </source>
</evidence>
<keyword evidence="13" id="KW-1185">Reference proteome</keyword>
<reference evidence="12 13" key="1">
    <citation type="journal article" date="2014" name="Nature">
        <title>An environmental bacterial taxon with a large and distinct metabolic repertoire.</title>
        <authorList>
            <person name="Wilson M.C."/>
            <person name="Mori T."/>
            <person name="Ruckert C."/>
            <person name="Uria A.R."/>
            <person name="Helf M.J."/>
            <person name="Takada K."/>
            <person name="Gernert C."/>
            <person name="Steffens U.A."/>
            <person name="Heycke N."/>
            <person name="Schmitt S."/>
            <person name="Rinke C."/>
            <person name="Helfrich E.J."/>
            <person name="Brachmann A.O."/>
            <person name="Gurgui C."/>
            <person name="Wakimoto T."/>
            <person name="Kracht M."/>
            <person name="Crusemann M."/>
            <person name="Hentschel U."/>
            <person name="Abe I."/>
            <person name="Matsunaga S."/>
            <person name="Kalinowski J."/>
            <person name="Takeyama H."/>
            <person name="Piel J."/>
        </authorList>
    </citation>
    <scope>NUCLEOTIDE SEQUENCE [LARGE SCALE GENOMIC DNA]</scope>
    <source>
        <strain evidence="13">TSY2</strain>
    </source>
</reference>
<dbReference type="GO" id="GO:0005886">
    <property type="term" value="C:plasma membrane"/>
    <property type="evidence" value="ECO:0007669"/>
    <property type="project" value="UniProtKB-SubCell"/>
</dbReference>
<evidence type="ECO:0000256" key="10">
    <source>
        <dbReference type="SAM" id="Phobius"/>
    </source>
</evidence>
<accession>W4M0E8</accession>
<proteinExistence type="inferred from homology"/>
<dbReference type="PANTHER" id="PTHR30012">
    <property type="entry name" value="GENERAL SECRETION PATHWAY PROTEIN"/>
    <property type="match status" value="1"/>
</dbReference>
<dbReference type="InterPro" id="IPR042094">
    <property type="entry name" value="T2SS_GspF_sf"/>
</dbReference>
<evidence type="ECO:0000313" key="13">
    <source>
        <dbReference type="Proteomes" id="UP000019140"/>
    </source>
</evidence>
<protein>
    <recommendedName>
        <fullName evidence="11">Type II secretion system protein GspF domain-containing protein</fullName>
    </recommendedName>
</protein>
<comment type="subcellular location">
    <subcellularLocation>
        <location evidence="1">Cell inner membrane</location>
        <topology evidence="1">Multi-pass membrane protein</topology>
    </subcellularLocation>
    <subcellularLocation>
        <location evidence="9">Cell membrane</location>
        <topology evidence="9">Multi-pass membrane protein</topology>
    </subcellularLocation>
</comment>
<evidence type="ECO:0000259" key="11">
    <source>
        <dbReference type="Pfam" id="PF00482"/>
    </source>
</evidence>
<feature type="domain" description="Type II secretion system protein GspF" evidence="11">
    <location>
        <begin position="144"/>
        <end position="266"/>
    </location>
</feature>
<dbReference type="EMBL" id="AZHX01001389">
    <property type="protein sequence ID" value="ETX03784.1"/>
    <property type="molecule type" value="Genomic_DNA"/>
</dbReference>
<dbReference type="InterPro" id="IPR001992">
    <property type="entry name" value="T2SS_GspF/T4SS_PilC_CS"/>
</dbReference>
<dbReference type="PRINTS" id="PR00812">
    <property type="entry name" value="BCTERIALGSPF"/>
</dbReference>
<keyword evidence="5" id="KW-0997">Cell inner membrane</keyword>
<dbReference type="Gene3D" id="1.20.81.30">
    <property type="entry name" value="Type II secretion system (T2SS), domain F"/>
    <property type="match status" value="2"/>
</dbReference>
<dbReference type="GO" id="GO:0015628">
    <property type="term" value="P:protein secretion by the type II secretion system"/>
    <property type="evidence" value="ECO:0007669"/>
    <property type="project" value="TreeGrafter"/>
</dbReference>
<keyword evidence="3 9" id="KW-0813">Transport</keyword>
<feature type="transmembrane region" description="Helical" evidence="10">
    <location>
        <begin position="94"/>
        <end position="113"/>
    </location>
</feature>
<keyword evidence="8 10" id="KW-0472">Membrane</keyword>
<dbReference type="InterPro" id="IPR018076">
    <property type="entry name" value="T2SS_GspF_dom"/>
</dbReference>
<keyword evidence="7 10" id="KW-1133">Transmembrane helix</keyword>
<dbReference type="PROSITE" id="PS00874">
    <property type="entry name" value="T2SP_F"/>
    <property type="match status" value="1"/>
</dbReference>
<dbReference type="PANTHER" id="PTHR30012:SF7">
    <property type="entry name" value="PROTEIN TRANSPORT PROTEIN HOFC HOMOLOG"/>
    <property type="match status" value="1"/>
</dbReference>